<proteinExistence type="predicted"/>
<dbReference type="InterPro" id="IPR046547">
    <property type="entry name" value="DUF6803"/>
</dbReference>
<name>A0A380T9C6_9ZZZZ</name>
<sequence length="164" mass="17972">MSMTHYMQLLAENQPWNLLIFMAVPIILAETVVVTELYILYTRNFSGIVRWVNKWAGILVGFYFAIVFVYLLVTAAVPLTKGGGWRGWIDVSAVGFYLSGVIPLLGIALLEVGVIARDRSPEQKLMIHASLVALFLVLGHVAMVFGMLDPALAGGTVAMPMHGH</sequence>
<feature type="transmembrane region" description="Helical" evidence="1">
    <location>
        <begin position="52"/>
        <end position="73"/>
    </location>
</feature>
<keyword evidence="1" id="KW-0812">Transmembrane</keyword>
<dbReference type="AlphaFoldDB" id="A0A380T9C6"/>
<dbReference type="Pfam" id="PF20617">
    <property type="entry name" value="DUF6803"/>
    <property type="match status" value="1"/>
</dbReference>
<accession>A0A380T9C6</accession>
<keyword evidence="1" id="KW-1133">Transmembrane helix</keyword>
<protein>
    <submittedName>
        <fullName evidence="2">Permease</fullName>
    </submittedName>
</protein>
<organism evidence="2">
    <name type="scientific">metagenome</name>
    <dbReference type="NCBI Taxonomy" id="256318"/>
    <lineage>
        <taxon>unclassified sequences</taxon>
        <taxon>metagenomes</taxon>
    </lineage>
</organism>
<evidence type="ECO:0000256" key="1">
    <source>
        <dbReference type="SAM" id="Phobius"/>
    </source>
</evidence>
<evidence type="ECO:0000313" key="2">
    <source>
        <dbReference type="EMBL" id="SUS04377.1"/>
    </source>
</evidence>
<reference evidence="2" key="1">
    <citation type="submission" date="2018-07" db="EMBL/GenBank/DDBJ databases">
        <authorList>
            <person name="Quirk P.G."/>
            <person name="Krulwich T.A."/>
        </authorList>
    </citation>
    <scope>NUCLEOTIDE SEQUENCE</scope>
</reference>
<feature type="transmembrane region" description="Helical" evidence="1">
    <location>
        <begin position="20"/>
        <end position="40"/>
    </location>
</feature>
<dbReference type="EMBL" id="UIDG01000035">
    <property type="protein sequence ID" value="SUS04377.1"/>
    <property type="molecule type" value="Genomic_DNA"/>
</dbReference>
<feature type="transmembrane region" description="Helical" evidence="1">
    <location>
        <begin position="93"/>
        <end position="113"/>
    </location>
</feature>
<feature type="transmembrane region" description="Helical" evidence="1">
    <location>
        <begin position="125"/>
        <end position="148"/>
    </location>
</feature>
<gene>
    <name evidence="2" type="ORF">DF3PB_130009</name>
</gene>
<keyword evidence="1" id="KW-0472">Membrane</keyword>